<dbReference type="GO" id="GO:0046872">
    <property type="term" value="F:metal ion binding"/>
    <property type="evidence" value="ECO:0007669"/>
    <property type="project" value="UniProtKB-KW"/>
</dbReference>
<evidence type="ECO:0000313" key="8">
    <source>
        <dbReference type="EMBL" id="ADU62290.1"/>
    </source>
</evidence>
<dbReference type="STRING" id="643562.Daes_1276"/>
<dbReference type="SUPFAM" id="SSF102114">
    <property type="entry name" value="Radical SAM enzymes"/>
    <property type="match status" value="1"/>
</dbReference>
<dbReference type="AlphaFoldDB" id="E6VUP9"/>
<dbReference type="Gene3D" id="3.20.20.70">
    <property type="entry name" value="Aldolase class I"/>
    <property type="match status" value="1"/>
</dbReference>
<comment type="cofactor">
    <cofactor evidence="1">
        <name>[4Fe-4S] cluster</name>
        <dbReference type="ChEBI" id="CHEBI:49883"/>
    </cofactor>
</comment>
<dbReference type="PANTHER" id="PTHR11228:SF7">
    <property type="entry name" value="PQQA PEPTIDE CYCLASE"/>
    <property type="match status" value="1"/>
</dbReference>
<proteinExistence type="predicted"/>
<dbReference type="InterPro" id="IPR058240">
    <property type="entry name" value="rSAM_sf"/>
</dbReference>
<accession>E6VUP9</accession>
<keyword evidence="9" id="KW-1185">Reference proteome</keyword>
<dbReference type="PANTHER" id="PTHR11228">
    <property type="entry name" value="RADICAL SAM DOMAIN PROTEIN"/>
    <property type="match status" value="1"/>
</dbReference>
<dbReference type="Proteomes" id="UP000002191">
    <property type="component" value="Chromosome"/>
</dbReference>
<dbReference type="PROSITE" id="PS51918">
    <property type="entry name" value="RADICAL_SAM"/>
    <property type="match status" value="1"/>
</dbReference>
<dbReference type="CDD" id="cd01335">
    <property type="entry name" value="Radical_SAM"/>
    <property type="match status" value="1"/>
</dbReference>
<dbReference type="HOGENOM" id="CLU_009273_4_0_7"/>
<dbReference type="Pfam" id="PF13186">
    <property type="entry name" value="SPASM"/>
    <property type="match status" value="1"/>
</dbReference>
<organism evidence="8 9">
    <name type="scientific">Pseudodesulfovibrio aespoeensis (strain ATCC 700646 / DSM 10631 / Aspo-2)</name>
    <name type="common">Desulfovibrio aespoeensis</name>
    <dbReference type="NCBI Taxonomy" id="643562"/>
    <lineage>
        <taxon>Bacteria</taxon>
        <taxon>Pseudomonadati</taxon>
        <taxon>Thermodesulfobacteriota</taxon>
        <taxon>Desulfovibrionia</taxon>
        <taxon>Desulfovibrionales</taxon>
        <taxon>Desulfovibrionaceae</taxon>
    </lineage>
</organism>
<evidence type="ECO:0000256" key="5">
    <source>
        <dbReference type="ARBA" id="ARBA00023004"/>
    </source>
</evidence>
<dbReference type="Pfam" id="PF04055">
    <property type="entry name" value="Radical_SAM"/>
    <property type="match status" value="1"/>
</dbReference>
<keyword evidence="5" id="KW-0408">Iron</keyword>
<name>E6VUP9_PSEA9</name>
<reference evidence="8 9" key="2">
    <citation type="journal article" date="2014" name="Genome Announc.">
        <title>Complete Genome Sequence of the Subsurface, Mesophilic Sulfate-Reducing Bacterium Desulfovibrio aespoeensis Aspo-2.</title>
        <authorList>
            <person name="Pedersen K."/>
            <person name="Bengtsson A."/>
            <person name="Edlund J."/>
            <person name="Rabe L."/>
            <person name="Hazen T."/>
            <person name="Chakraborty R."/>
            <person name="Goodwin L."/>
            <person name="Shapiro N."/>
        </authorList>
    </citation>
    <scope>NUCLEOTIDE SEQUENCE [LARGE SCALE GENOMIC DNA]</scope>
    <source>
        <strain evidence="9">ATCC 700646 / DSM 10631 / Aspo-2</strain>
    </source>
</reference>
<keyword evidence="2" id="KW-0004">4Fe-4S</keyword>
<dbReference type="EMBL" id="CP002431">
    <property type="protein sequence ID" value="ADU62290.1"/>
    <property type="molecule type" value="Genomic_DNA"/>
</dbReference>
<dbReference type="SFLD" id="SFLDS00029">
    <property type="entry name" value="Radical_SAM"/>
    <property type="match status" value="1"/>
</dbReference>
<keyword evidence="4" id="KW-0479">Metal-binding</keyword>
<sequence length="315" mass="35168">MGRDEITLRGPLWVQADITTSCSLSCRYCYASHWKEERHIDTERFLELLAEMDEMGVFLLLLAGGEPLRHPDFFRILEAAIQTRMSVSVLTNGTESPELAVRLAECHKNIHPFVVQVSLDHPSEAVNDRTRGKTASVRQFIHTLAENGLTPQIATVITTVNKDRLGDLFHAFHPTIRAFHFMNLMPPERPTRELDSLMPTDEQLRDSYALLAEQMRNFPDIRVSHPQMMCSPTATSLFRESTAEGHGCTACGTHVGIAPNLDMVACSLVPSSVVGSLRESGMKELWNSAQKSHFETFPEPICQARGDCPSSPPQV</sequence>
<evidence type="ECO:0000313" key="9">
    <source>
        <dbReference type="Proteomes" id="UP000002191"/>
    </source>
</evidence>
<dbReference type="GO" id="GO:0003824">
    <property type="term" value="F:catalytic activity"/>
    <property type="evidence" value="ECO:0007669"/>
    <property type="project" value="InterPro"/>
</dbReference>
<dbReference type="RefSeq" id="WP_013514221.1">
    <property type="nucleotide sequence ID" value="NC_014844.1"/>
</dbReference>
<dbReference type="SFLD" id="SFLDG01067">
    <property type="entry name" value="SPASM/twitch_domain_containing"/>
    <property type="match status" value="1"/>
</dbReference>
<gene>
    <name evidence="8" type="ordered locus">Daes_1276</name>
</gene>
<reference evidence="9" key="1">
    <citation type="submission" date="2010-12" db="EMBL/GenBank/DDBJ databases">
        <title>Complete sequence of Desulfovibrio aespoeensis Aspo-2.</title>
        <authorList>
            <consortium name="US DOE Joint Genome Institute"/>
            <person name="Lucas S."/>
            <person name="Copeland A."/>
            <person name="Lapidus A."/>
            <person name="Cheng J.-F."/>
            <person name="Goodwin L."/>
            <person name="Pitluck S."/>
            <person name="Chertkov O."/>
            <person name="Misra M."/>
            <person name="Detter J.C."/>
            <person name="Han C."/>
            <person name="Tapia R."/>
            <person name="Land M."/>
            <person name="Hauser L."/>
            <person name="Kyrpides N."/>
            <person name="Ivanova N."/>
            <person name="Ovchinnikova G."/>
            <person name="Pedersen K."/>
            <person name="Jagevall S."/>
            <person name="Hazen T."/>
            <person name="Woyke T."/>
        </authorList>
    </citation>
    <scope>NUCLEOTIDE SEQUENCE [LARGE SCALE GENOMIC DNA]</scope>
    <source>
        <strain evidence="9">ATCC 700646 / DSM 10631 / Aspo-2</strain>
    </source>
</reference>
<dbReference type="InterPro" id="IPR017200">
    <property type="entry name" value="PqqE-like"/>
</dbReference>
<keyword evidence="3" id="KW-0949">S-adenosyl-L-methionine</keyword>
<dbReference type="OrthoDB" id="9810775at2"/>
<evidence type="ECO:0000256" key="1">
    <source>
        <dbReference type="ARBA" id="ARBA00001966"/>
    </source>
</evidence>
<dbReference type="GO" id="GO:0051539">
    <property type="term" value="F:4 iron, 4 sulfur cluster binding"/>
    <property type="evidence" value="ECO:0007669"/>
    <property type="project" value="UniProtKB-KW"/>
</dbReference>
<dbReference type="eggNOG" id="COG0535">
    <property type="taxonomic scope" value="Bacteria"/>
</dbReference>
<evidence type="ECO:0000256" key="6">
    <source>
        <dbReference type="ARBA" id="ARBA00023014"/>
    </source>
</evidence>
<dbReference type="InterPro" id="IPR013785">
    <property type="entry name" value="Aldolase_TIM"/>
</dbReference>
<feature type="domain" description="Radical SAM core" evidence="7">
    <location>
        <begin position="8"/>
        <end position="220"/>
    </location>
</feature>
<evidence type="ECO:0000256" key="2">
    <source>
        <dbReference type="ARBA" id="ARBA00022485"/>
    </source>
</evidence>
<evidence type="ECO:0000256" key="3">
    <source>
        <dbReference type="ARBA" id="ARBA00022691"/>
    </source>
</evidence>
<protein>
    <submittedName>
        <fullName evidence="8">Radical SAM domain protein</fullName>
    </submittedName>
</protein>
<dbReference type="InterPro" id="IPR050377">
    <property type="entry name" value="Radical_SAM_PqqE_MftC-like"/>
</dbReference>
<dbReference type="InterPro" id="IPR007197">
    <property type="entry name" value="rSAM"/>
</dbReference>
<dbReference type="InterPro" id="IPR023885">
    <property type="entry name" value="4Fe4S-binding_SPASM_dom"/>
</dbReference>
<evidence type="ECO:0000256" key="4">
    <source>
        <dbReference type="ARBA" id="ARBA00022723"/>
    </source>
</evidence>
<evidence type="ECO:0000259" key="7">
    <source>
        <dbReference type="PROSITE" id="PS51918"/>
    </source>
</evidence>
<dbReference type="KEGG" id="das:Daes_1276"/>
<dbReference type="PIRSF" id="PIRSF037420">
    <property type="entry name" value="PQQ_syn_pqqE"/>
    <property type="match status" value="1"/>
</dbReference>
<keyword evidence="6" id="KW-0411">Iron-sulfur</keyword>